<evidence type="ECO:0000259" key="17">
    <source>
        <dbReference type="PROSITE" id="PS51722"/>
    </source>
</evidence>
<dbReference type="CDD" id="cd03703">
    <property type="entry name" value="aeIF5B_II"/>
    <property type="match status" value="1"/>
</dbReference>
<keyword evidence="9" id="KW-0547">Nucleotide-binding</keyword>
<evidence type="ECO:0000313" key="19">
    <source>
        <dbReference type="RefSeq" id="XP_034246279.1"/>
    </source>
</evidence>
<dbReference type="OrthoDB" id="4928at2759"/>
<evidence type="ECO:0000256" key="8">
    <source>
        <dbReference type="ARBA" id="ARBA00022723"/>
    </source>
</evidence>
<comment type="subcellular location">
    <subcellularLocation>
        <location evidence="2">Cytoplasm</location>
    </subcellularLocation>
</comment>
<dbReference type="SUPFAM" id="SSF52540">
    <property type="entry name" value="P-loop containing nucleoside triphosphate hydrolases"/>
    <property type="match status" value="1"/>
</dbReference>
<dbReference type="PANTHER" id="PTHR43381">
    <property type="entry name" value="TRANSLATION INITIATION FACTOR IF-2-RELATED"/>
    <property type="match status" value="1"/>
</dbReference>
<gene>
    <name evidence="19" type="primary">LOC117648138</name>
</gene>
<dbReference type="KEGG" id="tpal:117648138"/>
<dbReference type="GO" id="GO:0005739">
    <property type="term" value="C:mitochondrion"/>
    <property type="evidence" value="ECO:0007669"/>
    <property type="project" value="TreeGrafter"/>
</dbReference>
<dbReference type="GO" id="GO:0005525">
    <property type="term" value="F:GTP binding"/>
    <property type="evidence" value="ECO:0007669"/>
    <property type="project" value="UniProtKB-KW"/>
</dbReference>
<accession>A0A6P8ZQQ8</accession>
<name>A0A6P8ZQQ8_THRPL</name>
<keyword evidence="7 19" id="KW-0396">Initiation factor</keyword>
<dbReference type="FunFam" id="3.40.50.10050:FF:000002">
    <property type="entry name" value="Eukaryotic translation initiation factor 5B"/>
    <property type="match status" value="1"/>
</dbReference>
<dbReference type="FunFam" id="2.40.30.10:FF:000013">
    <property type="entry name" value="eukaryotic translation initiation factor 5B"/>
    <property type="match status" value="1"/>
</dbReference>
<dbReference type="InterPro" id="IPR027417">
    <property type="entry name" value="P-loop_NTPase"/>
</dbReference>
<sequence>MGKAKKGKNLGKEDDISDGEVEMKTSDEKPVTKKASKKAQVEDSDNEDQPEVKVKDKKKKGKKGPVSDEEVSDDEPKPTKKKVSKKKSKATDSESENDSDDVPSKSKSKKSKKLKDESDSEEADTKKSKKGKKGKAANSSDEDVGPVKSSFALLSVEDGDSDEEAAPQPPSDSEPEEVSTTSKAKKGGKDAKQGKKKKKKKDEDDEDLDAMLADLALEYAGGKKEETNVVEESAGKKKKKKGAKGGEDTVADGDDAEASRDQQEGNDEDEAAEEGGMKTAAQKKKEKKERQKQKEKEAKAAKSKGKTDKKEDEKPEVADEEQEETKAADKKKSKGKDGKEKDTKEKDGDDKKGKKGPAKKTIAAMQEALKLLREEEEKAEREEEERIKRLEAAEEAKKEAAKLEQERREKKKLKEKERKERLKAEGKLLTPKEKAARARAQEMLEARKAQGFDLPNVGEKKFVRPGTRARPSKVKSQTSQETEDATLKVEGSAETVQVEIVDKKDDKPKEPEDDVKDSWDAESSEEEEEITDPKKESAEPVKETKDDDESSAEESSEEDSGSESEEESSDSSDESEDDGRTDAEKKRQKALARIHKRREDAEKNRTIDVLRAAVVCVLGHVDTGKTKILDKLRRTNVQDGEAGGITQQIGATNVPVEAIREQVRIVKGFDENDLRIPGLLIIDTPGHESFSNLRNRGSSLCDIAILVVDIMHALEPQTIESINLLKTKKTPFVVALNKIDRLYDWQTMARKDVRDIIKAQQANTQLEFEQRTKEVILQFAEQGLNAALFYENPDPRSYVSLVPTSAITGEGMGNLLSLIVDNCQNMLAKRLMYSEDLQATVLEVKEIRGLGTTIDCILVNGRLREGDTMIVAGTEGPIVTQIRSLLMPQPMKELRVKNQYVEYKEIQAAQGVKIAAKELEKAIAGLNLQVAQKPDEVEILKEEVARDLKSALSHVKLAERGVYVQASTLGSLEALLEFLRTSKIPYANIRIGPVVKRDVMKASTMLEHESQYATILAFDVKVEKDAQEMADSVGVKIFQADIIYHLFDKFTAYREELKQRKRDEFKHIAVFPCKLRVLPQFVFNSRDPIVCGVMVEAGIVREGTPICVPSKDFVDVGIVTSVEINHKAVDSARKGMEVCVKIEPVPGEAPKMFGRHFDETDMLVSKISRQSIDACKDYFRDDLNKQDWQLMVELKKVFEIL</sequence>
<keyword evidence="12" id="KW-0342">GTP-binding</keyword>
<dbReference type="InterPro" id="IPR005225">
    <property type="entry name" value="Small_GTP-bd"/>
</dbReference>
<dbReference type="InterPro" id="IPR015760">
    <property type="entry name" value="TIF_IF2"/>
</dbReference>
<evidence type="ECO:0000256" key="1">
    <source>
        <dbReference type="ARBA" id="ARBA00001944"/>
    </source>
</evidence>
<organism evidence="19">
    <name type="scientific">Thrips palmi</name>
    <name type="common">Melon thrips</name>
    <dbReference type="NCBI Taxonomy" id="161013"/>
    <lineage>
        <taxon>Eukaryota</taxon>
        <taxon>Metazoa</taxon>
        <taxon>Ecdysozoa</taxon>
        <taxon>Arthropoda</taxon>
        <taxon>Hexapoda</taxon>
        <taxon>Insecta</taxon>
        <taxon>Pterygota</taxon>
        <taxon>Neoptera</taxon>
        <taxon>Paraneoptera</taxon>
        <taxon>Thysanoptera</taxon>
        <taxon>Terebrantia</taxon>
        <taxon>Thripoidea</taxon>
        <taxon>Thripidae</taxon>
        <taxon>Thrips</taxon>
    </lineage>
</organism>
<evidence type="ECO:0000256" key="3">
    <source>
        <dbReference type="ARBA" id="ARBA00007733"/>
    </source>
</evidence>
<dbReference type="Gene3D" id="2.40.30.10">
    <property type="entry name" value="Translation factors"/>
    <property type="match status" value="2"/>
</dbReference>
<evidence type="ECO:0000256" key="14">
    <source>
        <dbReference type="ARBA" id="ARBA00053410"/>
    </source>
</evidence>
<feature type="compositionally biased region" description="Acidic residues" evidence="16">
    <location>
        <begin position="264"/>
        <end position="273"/>
    </location>
</feature>
<evidence type="ECO:0000256" key="7">
    <source>
        <dbReference type="ARBA" id="ARBA00022540"/>
    </source>
</evidence>
<dbReference type="Gene3D" id="3.40.50.300">
    <property type="entry name" value="P-loop containing nucleotide triphosphate hydrolases"/>
    <property type="match status" value="1"/>
</dbReference>
<dbReference type="NCBIfam" id="TIGR00231">
    <property type="entry name" value="small_GTP"/>
    <property type="match status" value="1"/>
</dbReference>
<dbReference type="InterPro" id="IPR000795">
    <property type="entry name" value="T_Tr_GTP-bd_dom"/>
</dbReference>
<feature type="compositionally biased region" description="Acidic residues" evidence="16">
    <location>
        <begin position="511"/>
        <end position="530"/>
    </location>
</feature>
<dbReference type="Proteomes" id="UP000515158">
    <property type="component" value="Unplaced"/>
</dbReference>
<dbReference type="FunCoup" id="A0A6P8ZQQ8">
    <property type="interactions" value="1998"/>
</dbReference>
<comment type="subunit">
    <text evidence="15">Interacts through its C-terminal domain (CTD) with the CTD of eIF1A (EIF1AX) or with the CTD of EIF5 (mutually exclusive) through a common binding site. Interacts with eIF1A (EIF1AX) from the location of the start codon by the 43S complex until the formation of the 80S complex. Interacts with ANXA5 in a calcium and phospholipid-dependent manner.</text>
</comment>
<feature type="compositionally biased region" description="Basic and acidic residues" evidence="16">
    <location>
        <begin position="324"/>
        <end position="352"/>
    </location>
</feature>
<evidence type="ECO:0000256" key="11">
    <source>
        <dbReference type="ARBA" id="ARBA00022917"/>
    </source>
</evidence>
<feature type="compositionally biased region" description="Basic and acidic residues" evidence="16">
    <location>
        <begin position="21"/>
        <end position="31"/>
    </location>
</feature>
<keyword evidence="11" id="KW-0648">Protein biosynthesis</keyword>
<evidence type="ECO:0000256" key="15">
    <source>
        <dbReference type="ARBA" id="ARBA00061781"/>
    </source>
</evidence>
<dbReference type="EC" id="3.6.5.3" evidence="4"/>
<dbReference type="AlphaFoldDB" id="A0A6P8ZQQ8"/>
<feature type="compositionally biased region" description="Basic and acidic residues" evidence="16">
    <location>
        <begin position="370"/>
        <end position="434"/>
    </location>
</feature>
<proteinExistence type="inferred from homology"/>
<dbReference type="RefSeq" id="XP_034246279.1">
    <property type="nucleotide sequence ID" value="XM_034390388.1"/>
</dbReference>
<feature type="compositionally biased region" description="Basic and acidic residues" evidence="16">
    <location>
        <begin position="531"/>
        <end position="545"/>
    </location>
</feature>
<feature type="domain" description="Tr-type G" evidence="17">
    <location>
        <begin position="610"/>
        <end position="827"/>
    </location>
</feature>
<dbReference type="Pfam" id="PF14578">
    <property type="entry name" value="GTP_EFTU_D4"/>
    <property type="match status" value="1"/>
</dbReference>
<dbReference type="FunFam" id="3.40.50.300:FF:000112">
    <property type="entry name" value="Eukaryotic translation initiation factor 5B"/>
    <property type="match status" value="1"/>
</dbReference>
<dbReference type="GO" id="GO:0046872">
    <property type="term" value="F:metal ion binding"/>
    <property type="evidence" value="ECO:0007669"/>
    <property type="project" value="UniProtKB-KW"/>
</dbReference>
<evidence type="ECO:0000256" key="9">
    <source>
        <dbReference type="ARBA" id="ARBA00022741"/>
    </source>
</evidence>
<comment type="cofactor">
    <cofactor evidence="1">
        <name>a monovalent cation</name>
        <dbReference type="ChEBI" id="CHEBI:60242"/>
    </cofactor>
</comment>
<feature type="compositionally biased region" description="Basic and acidic residues" evidence="16">
    <location>
        <begin position="288"/>
        <end position="317"/>
    </location>
</feature>
<dbReference type="PRINTS" id="PR00315">
    <property type="entry name" value="ELONGATNFCT"/>
</dbReference>
<dbReference type="Gene3D" id="3.40.50.10050">
    <property type="entry name" value="Translation initiation factor IF- 2, domain 3"/>
    <property type="match status" value="1"/>
</dbReference>
<comment type="similarity">
    <text evidence="3">Belongs to the TRAFAC class translation factor GTPase superfamily. Classic translation factor GTPase family. IF-2 subfamily.</text>
</comment>
<dbReference type="GeneID" id="117648138"/>
<evidence type="ECO:0000256" key="10">
    <source>
        <dbReference type="ARBA" id="ARBA00022801"/>
    </source>
</evidence>
<dbReference type="InterPro" id="IPR029459">
    <property type="entry name" value="EFTU-type"/>
</dbReference>
<dbReference type="InParanoid" id="A0A6P8ZQQ8"/>
<evidence type="ECO:0000256" key="13">
    <source>
        <dbReference type="ARBA" id="ARBA00032478"/>
    </source>
</evidence>
<evidence type="ECO:0000313" key="18">
    <source>
        <dbReference type="Proteomes" id="UP000515158"/>
    </source>
</evidence>
<protein>
    <recommendedName>
        <fullName evidence="5">Eukaryotic translation initiation factor 5B</fullName>
        <ecNumber evidence="4">3.6.5.3</ecNumber>
    </recommendedName>
    <alternativeName>
        <fullName evidence="13">Translation initiation factor IF-2</fullName>
    </alternativeName>
</protein>
<dbReference type="CDD" id="cd16266">
    <property type="entry name" value="IF2_aeIF5B_IV"/>
    <property type="match status" value="1"/>
</dbReference>
<evidence type="ECO:0000256" key="2">
    <source>
        <dbReference type="ARBA" id="ARBA00004496"/>
    </source>
</evidence>
<dbReference type="GO" id="GO:0003743">
    <property type="term" value="F:translation initiation factor activity"/>
    <property type="evidence" value="ECO:0007669"/>
    <property type="project" value="UniProtKB-KW"/>
</dbReference>
<dbReference type="Pfam" id="PF00009">
    <property type="entry name" value="GTP_EFTU"/>
    <property type="match status" value="1"/>
</dbReference>
<feature type="region of interest" description="Disordered" evidence="16">
    <location>
        <begin position="1"/>
        <end position="434"/>
    </location>
</feature>
<dbReference type="SUPFAM" id="SSF50447">
    <property type="entry name" value="Translation proteins"/>
    <property type="match status" value="1"/>
</dbReference>
<feature type="region of interest" description="Disordered" evidence="16">
    <location>
        <begin position="447"/>
        <end position="599"/>
    </location>
</feature>
<dbReference type="CTD" id="9669"/>
<keyword evidence="18" id="KW-1185">Reference proteome</keyword>
<evidence type="ECO:0000256" key="16">
    <source>
        <dbReference type="SAM" id="MobiDB-lite"/>
    </source>
</evidence>
<reference evidence="19" key="1">
    <citation type="submission" date="2025-08" db="UniProtKB">
        <authorList>
            <consortium name="RefSeq"/>
        </authorList>
    </citation>
    <scope>IDENTIFICATION</scope>
    <source>
        <tissue evidence="19">Total insect</tissue>
    </source>
</reference>
<dbReference type="CDD" id="cd01887">
    <property type="entry name" value="IF2_eIF5B"/>
    <property type="match status" value="1"/>
</dbReference>
<dbReference type="PANTHER" id="PTHR43381:SF4">
    <property type="entry name" value="EUKARYOTIC TRANSLATION INITIATION FACTOR 5B"/>
    <property type="match status" value="1"/>
</dbReference>
<feature type="compositionally biased region" description="Basic residues" evidence="16">
    <location>
        <begin position="586"/>
        <end position="596"/>
    </location>
</feature>
<dbReference type="InterPro" id="IPR036925">
    <property type="entry name" value="TIF_IF2_dom3_sf"/>
</dbReference>
<dbReference type="GO" id="GO:0003924">
    <property type="term" value="F:GTPase activity"/>
    <property type="evidence" value="ECO:0007669"/>
    <property type="project" value="InterPro"/>
</dbReference>
<feature type="compositionally biased region" description="Basic residues" evidence="16">
    <location>
        <begin position="79"/>
        <end position="88"/>
    </location>
</feature>
<evidence type="ECO:0000256" key="4">
    <source>
        <dbReference type="ARBA" id="ARBA00011986"/>
    </source>
</evidence>
<keyword evidence="10" id="KW-0378">Hydrolase</keyword>
<dbReference type="InterPro" id="IPR023115">
    <property type="entry name" value="TIF_IF2_dom3"/>
</dbReference>
<evidence type="ECO:0000256" key="6">
    <source>
        <dbReference type="ARBA" id="ARBA00022490"/>
    </source>
</evidence>
<dbReference type="NCBIfam" id="NF003078">
    <property type="entry name" value="PRK04004.1"/>
    <property type="match status" value="1"/>
</dbReference>
<keyword evidence="8" id="KW-0479">Metal-binding</keyword>
<dbReference type="FunFam" id="2.40.30.10:FF:000026">
    <property type="entry name" value="Eukaryotic translation initiation factor 5B"/>
    <property type="match status" value="1"/>
</dbReference>
<keyword evidence="6" id="KW-0963">Cytoplasm</keyword>
<dbReference type="SUPFAM" id="SSF52156">
    <property type="entry name" value="Initiation factor IF2/eIF5b, domain 3"/>
    <property type="match status" value="1"/>
</dbReference>
<evidence type="ECO:0000256" key="12">
    <source>
        <dbReference type="ARBA" id="ARBA00023134"/>
    </source>
</evidence>
<feature type="compositionally biased region" description="Acidic residues" evidence="16">
    <location>
        <begin position="546"/>
        <end position="577"/>
    </location>
</feature>
<evidence type="ECO:0000256" key="5">
    <source>
        <dbReference type="ARBA" id="ARBA00013824"/>
    </source>
</evidence>
<dbReference type="PROSITE" id="PS51722">
    <property type="entry name" value="G_TR_2"/>
    <property type="match status" value="1"/>
</dbReference>
<feature type="compositionally biased region" description="Basic and acidic residues" evidence="16">
    <location>
        <begin position="500"/>
        <end position="510"/>
    </location>
</feature>
<comment type="function">
    <text evidence="14">Plays a role in translation initiation. Ribosome-dependent GTPase that promotes the joining of the 60S ribosomal subunit to the pre-initiation complex to form the 80S initiation complex with the initiator methionine-tRNA in the P-site base paired to the start codon. Together with eIF1A (EIF1AX), actively orients the initiator methionine-tRNA in a conformation that allows 60S ribosomal subunit joining to form the 80S initiation complex. Is released after formation of the 80S initiation complex. Its GTPase activity is not essential for ribosomal subunits joining, but GTP hydrolysis is needed for eIF1A (EIF1AX) ejection quickly followed by EIF5B release to form elongation-competent ribosomes. In contrast to its procaryotic homolog, does not promote recruitment of Met-rRNA to the small ribosomal subunit.</text>
</comment>
<dbReference type="InterPro" id="IPR009000">
    <property type="entry name" value="Transl_B-barrel_sf"/>
</dbReference>
<dbReference type="Pfam" id="PF11987">
    <property type="entry name" value="IF-2"/>
    <property type="match status" value="1"/>
</dbReference>